<keyword evidence="3" id="KW-0732">Signal</keyword>
<accession>A0ABT7AKA3</accession>
<gene>
    <name evidence="5" type="ORF">QNA08_13570</name>
</gene>
<dbReference type="PANTHER" id="PTHR41542:SF1">
    <property type="entry name" value="BLL5807 PROTEIN"/>
    <property type="match status" value="1"/>
</dbReference>
<keyword evidence="2" id="KW-0472">Membrane</keyword>
<feature type="region of interest" description="Disordered" evidence="1">
    <location>
        <begin position="30"/>
        <end position="87"/>
    </location>
</feature>
<keyword evidence="2" id="KW-1133">Transmembrane helix</keyword>
<dbReference type="Proteomes" id="UP001321492">
    <property type="component" value="Unassembled WGS sequence"/>
</dbReference>
<dbReference type="InterPro" id="IPR007379">
    <property type="entry name" value="Tim44-like_dom"/>
</dbReference>
<keyword evidence="2" id="KW-0812">Transmembrane</keyword>
<comment type="caution">
    <text evidence="5">The sequence shown here is derived from an EMBL/GenBank/DDBJ whole genome shotgun (WGS) entry which is preliminary data.</text>
</comment>
<evidence type="ECO:0000313" key="5">
    <source>
        <dbReference type="EMBL" id="MDJ1159264.1"/>
    </source>
</evidence>
<evidence type="ECO:0000256" key="3">
    <source>
        <dbReference type="SAM" id="SignalP"/>
    </source>
</evidence>
<dbReference type="SMART" id="SM00978">
    <property type="entry name" value="Tim44"/>
    <property type="match status" value="1"/>
</dbReference>
<feature type="transmembrane region" description="Helical" evidence="2">
    <location>
        <begin position="131"/>
        <end position="152"/>
    </location>
</feature>
<reference evidence="5 6" key="1">
    <citation type="submission" date="2023-05" db="EMBL/GenBank/DDBJ databases">
        <title>Chelatococcus sp. nov., a moderately thermophilic bacterium isolated from hot spring microbial mat.</title>
        <authorList>
            <person name="Hu C.-J."/>
            <person name="Li W.-J."/>
        </authorList>
    </citation>
    <scope>NUCLEOTIDE SEQUENCE [LARGE SCALE GENOMIC DNA]</scope>
    <source>
        <strain evidence="5 6">SYSU G07232</strain>
    </source>
</reference>
<feature type="signal peptide" evidence="3">
    <location>
        <begin position="1"/>
        <end position="29"/>
    </location>
</feature>
<feature type="chain" id="PRO_5046076599" evidence="3">
    <location>
        <begin position="30"/>
        <end position="346"/>
    </location>
</feature>
<feature type="domain" description="Tim44-like" evidence="4">
    <location>
        <begin position="204"/>
        <end position="345"/>
    </location>
</feature>
<dbReference type="InterPro" id="IPR032710">
    <property type="entry name" value="NTF2-like_dom_sf"/>
</dbReference>
<dbReference type="EMBL" id="JASJEV010000008">
    <property type="protein sequence ID" value="MDJ1159264.1"/>
    <property type="molecule type" value="Genomic_DNA"/>
</dbReference>
<proteinExistence type="predicted"/>
<dbReference type="Pfam" id="PF04280">
    <property type="entry name" value="Tim44"/>
    <property type="match status" value="1"/>
</dbReference>
<keyword evidence="6" id="KW-1185">Reference proteome</keyword>
<feature type="transmembrane region" description="Helical" evidence="2">
    <location>
        <begin position="102"/>
        <end position="124"/>
    </location>
</feature>
<organism evidence="5 6">
    <name type="scientific">Chelatococcus albus</name>
    <dbReference type="NCBI Taxonomy" id="3047466"/>
    <lineage>
        <taxon>Bacteria</taxon>
        <taxon>Pseudomonadati</taxon>
        <taxon>Pseudomonadota</taxon>
        <taxon>Alphaproteobacteria</taxon>
        <taxon>Hyphomicrobiales</taxon>
        <taxon>Chelatococcaceae</taxon>
        <taxon>Chelatococcus</taxon>
    </lineage>
</organism>
<evidence type="ECO:0000256" key="2">
    <source>
        <dbReference type="SAM" id="Phobius"/>
    </source>
</evidence>
<dbReference type="SUPFAM" id="SSF54427">
    <property type="entry name" value="NTF2-like"/>
    <property type="match status" value="1"/>
</dbReference>
<dbReference type="Gene3D" id="3.10.450.240">
    <property type="match status" value="1"/>
</dbReference>
<evidence type="ECO:0000256" key="1">
    <source>
        <dbReference type="SAM" id="MobiDB-lite"/>
    </source>
</evidence>
<dbReference type="RefSeq" id="WP_283741265.1">
    <property type="nucleotide sequence ID" value="NZ_JASJEV010000008.1"/>
</dbReference>
<dbReference type="PANTHER" id="PTHR41542">
    <property type="entry name" value="BLL5807 PROTEIN"/>
    <property type="match status" value="1"/>
</dbReference>
<evidence type="ECO:0000313" key="6">
    <source>
        <dbReference type="Proteomes" id="UP001321492"/>
    </source>
</evidence>
<feature type="compositionally biased region" description="Low complexity" evidence="1">
    <location>
        <begin position="30"/>
        <end position="60"/>
    </location>
</feature>
<evidence type="ECO:0000259" key="4">
    <source>
        <dbReference type="SMART" id="SM00978"/>
    </source>
</evidence>
<name>A0ABT7AKA3_9HYPH</name>
<sequence length="346" mass="35637">MSLSTLSRRGRFFAVAAVALVLAAGAAEARSGSGRTSGSRGSRTYDAAPTTQTAPRQAQPIERSMTQPGATQPGAPTARPGFGQTAPAQARPGFFSGGFGKALLGGLVGAGLIGLLTGSGLFGGFSGLASLFGLLLQAGLIVGLIMLAVRFFRSRQQPAPAGLSPAMASMGAGPQGDAPIARSALGGSGIPNLGASLGGPDGPARAAAAPRDEIGLTPTDFDAFEKALCDVQLAYGREDLAVLRELTTPEMVSFFAEDLAQNARDGVVNRIAEPRLLQGDLSEAWREADADYATVAMRFSLLDTMVERGSGRIVSGDATKPSEVTELWTFRRARGEGWKLSAIQQA</sequence>
<protein>
    <submittedName>
        <fullName evidence="5">Tim44 domain-containing protein</fullName>
    </submittedName>
</protein>